<gene>
    <name evidence="2" type="ORF">F3B44_02390</name>
</gene>
<dbReference type="Pfam" id="PF13149">
    <property type="entry name" value="Mfa_like_1"/>
    <property type="match status" value="1"/>
</dbReference>
<dbReference type="Gene3D" id="2.60.40.2620">
    <property type="entry name" value="Fimbrillin-like"/>
    <property type="match status" value="1"/>
</dbReference>
<dbReference type="Pfam" id="PF07603">
    <property type="entry name" value="Lcl_C"/>
    <property type="match status" value="1"/>
</dbReference>
<dbReference type="Proteomes" id="UP000479773">
    <property type="component" value="Unassembled WGS sequence"/>
</dbReference>
<evidence type="ECO:0000259" key="1">
    <source>
        <dbReference type="Pfam" id="PF07603"/>
    </source>
</evidence>
<accession>A0A5M5Q850</accession>
<dbReference type="InterPro" id="IPR011460">
    <property type="entry name" value="Lcl_C"/>
</dbReference>
<comment type="caution">
    <text evidence="2">The sequence shown here is derived from an EMBL/GenBank/DDBJ whole genome shotgun (WGS) entry which is preliminary data.</text>
</comment>
<dbReference type="EMBL" id="VWEQ01000001">
    <property type="protein sequence ID" value="KAA4756611.1"/>
    <property type="molecule type" value="Genomic_DNA"/>
</dbReference>
<dbReference type="CDD" id="cd13120">
    <property type="entry name" value="BF2867_like_N"/>
    <property type="match status" value="1"/>
</dbReference>
<evidence type="ECO:0000313" key="3">
    <source>
        <dbReference type="Proteomes" id="UP000479773"/>
    </source>
</evidence>
<sequence>MCTTNAVNEKISYTINMDTQKKHNLSGTIILVSCFLLLAGACDNSDRIETETQANGVLLNFNASTIDATTTETRSFVPIEGFAKNEYIFGMSVTKDNASRGGIFEGSRNLKATMSRSSGDAPWNWEFSNNASGTVVTPRGPEGKPLRVIAYYPAIAGTENFTDGIPFDFTQTNNPQQKEILYNTNTSYTIPSSGGSDKVTIPLKFQHAYSWISIKVTKSVDKGSHKLSGVSIDNLSGGWIKNKGKINPATGMAMQGAIQGPIGEVRTAEVLDPSGDTATPIIYDFLVPAFMDRNVKDDDLVFTLIIDGKKEIFSLGREHLNNDGDTYGFKQGYANTYNVEFNNSSLNMRLLNWTSTRIDGDFGQNVTNPTNYQEMSFYYAEDNGGWTTANGKVFPPKYKDLPAGDRRYYNYLTTVKYGGNGEYVPAKPVTDPPPPKGIIIEDDANVATQEPACRLFQMTTKDVSIEPVPWEDEMGQLVAKELCRKYNGGGFKDWRLPRASELRALLVYAIYGAGTKQFINLKLTNDVNREKLYWTGTEESEDKAWAMLYYDDNTLVGRGPNISAQDKSTRLSVRCIRQLQ</sequence>
<feature type="domain" description="Lcl C-terminal" evidence="1">
    <location>
        <begin position="478"/>
        <end position="577"/>
    </location>
</feature>
<proteinExistence type="predicted"/>
<protein>
    <submittedName>
        <fullName evidence="2">DUF1566 domain-containing protein</fullName>
    </submittedName>
</protein>
<evidence type="ECO:0000313" key="2">
    <source>
        <dbReference type="EMBL" id="KAA4756611.1"/>
    </source>
</evidence>
<name>A0A5M5Q850_BACFG</name>
<organism evidence="2 3">
    <name type="scientific">Bacteroides fragilis</name>
    <dbReference type="NCBI Taxonomy" id="817"/>
    <lineage>
        <taxon>Bacteria</taxon>
        <taxon>Pseudomonadati</taxon>
        <taxon>Bacteroidota</taxon>
        <taxon>Bacteroidia</taxon>
        <taxon>Bacteroidales</taxon>
        <taxon>Bacteroidaceae</taxon>
        <taxon>Bacteroides</taxon>
    </lineage>
</organism>
<dbReference type="AlphaFoldDB" id="A0A5M5Q850"/>
<dbReference type="InterPro" id="IPR042278">
    <property type="entry name" value="Mfa-like_1_N"/>
</dbReference>
<dbReference type="InterPro" id="IPR025049">
    <property type="entry name" value="Mfa-like_1"/>
</dbReference>
<reference evidence="2 3" key="1">
    <citation type="journal article" date="2019" name="Nat. Med.">
        <title>A library of human gut bacterial isolates paired with longitudinal multiomics data enables mechanistic microbiome research.</title>
        <authorList>
            <person name="Poyet M."/>
            <person name="Groussin M."/>
            <person name="Gibbons S.M."/>
            <person name="Avila-Pacheco J."/>
            <person name="Jiang X."/>
            <person name="Kearney S.M."/>
            <person name="Perrotta A.R."/>
            <person name="Berdy B."/>
            <person name="Zhao S."/>
            <person name="Lieberman T.D."/>
            <person name="Swanson P.K."/>
            <person name="Smith M."/>
            <person name="Roesemann S."/>
            <person name="Alexander J.E."/>
            <person name="Rich S.A."/>
            <person name="Livny J."/>
            <person name="Vlamakis H."/>
            <person name="Clish C."/>
            <person name="Bullock K."/>
            <person name="Deik A."/>
            <person name="Scott J."/>
            <person name="Pierce K.A."/>
            <person name="Xavier R.J."/>
            <person name="Alm E.J."/>
        </authorList>
    </citation>
    <scope>NUCLEOTIDE SEQUENCE [LARGE SCALE GENOMIC DNA]</scope>
    <source>
        <strain evidence="2 3">BIOML-A106</strain>
    </source>
</reference>